<protein>
    <submittedName>
        <fullName evidence="1">Nucleoid-associated protein</fullName>
    </submittedName>
</protein>
<organism evidence="1 2">
    <name type="scientific">Apibacter muscae</name>
    <dbReference type="NCBI Taxonomy" id="2509004"/>
    <lineage>
        <taxon>Bacteria</taxon>
        <taxon>Pseudomonadati</taxon>
        <taxon>Bacteroidota</taxon>
        <taxon>Flavobacteriia</taxon>
        <taxon>Flavobacteriales</taxon>
        <taxon>Weeksellaceae</taxon>
        <taxon>Apibacter</taxon>
    </lineage>
</organism>
<dbReference type="Pfam" id="PF04245">
    <property type="entry name" value="NA37"/>
    <property type="match status" value="1"/>
</dbReference>
<dbReference type="OrthoDB" id="9153118at2"/>
<evidence type="ECO:0000313" key="2">
    <source>
        <dbReference type="Proteomes" id="UP000319499"/>
    </source>
</evidence>
<dbReference type="RefSeq" id="WP_146262694.1">
    <property type="nucleotide sequence ID" value="NZ_SELG01000038.1"/>
</dbReference>
<gene>
    <name evidence="1" type="ORF">ETU09_07850</name>
</gene>
<dbReference type="GO" id="GO:0009295">
    <property type="term" value="C:nucleoid"/>
    <property type="evidence" value="ECO:0007669"/>
    <property type="project" value="InterPro"/>
</dbReference>
<proteinExistence type="predicted"/>
<dbReference type="EMBL" id="SELH01000023">
    <property type="protein sequence ID" value="TWP27348.1"/>
    <property type="molecule type" value="Genomic_DNA"/>
</dbReference>
<dbReference type="InterPro" id="IPR007358">
    <property type="entry name" value="Nucleoid_associated_NdpA"/>
</dbReference>
<name>A0A563DAL1_9FLAO</name>
<reference evidence="1 2" key="1">
    <citation type="submission" date="2019-02" db="EMBL/GenBank/DDBJ databases">
        <title>Apibacter muscae sp. nov.: a novel member of the house fly microbiota.</title>
        <authorList>
            <person name="Park R."/>
        </authorList>
    </citation>
    <scope>NUCLEOTIDE SEQUENCE [LARGE SCALE GENOMIC DNA]</scope>
    <source>
        <strain evidence="1 2">AL1</strain>
    </source>
</reference>
<accession>A0A563DAL1</accession>
<keyword evidence="2" id="KW-1185">Reference proteome</keyword>
<dbReference type="Proteomes" id="UP000319499">
    <property type="component" value="Unassembled WGS sequence"/>
</dbReference>
<comment type="caution">
    <text evidence="1">The sequence shown here is derived from an EMBL/GenBank/DDBJ whole genome shotgun (WGS) entry which is preliminary data.</text>
</comment>
<dbReference type="AlphaFoldDB" id="A0A563DAL1"/>
<sequence length="351" mass="41413">MINLRTALITKLTLQSVGNKLREEKNVYAGDLFHLSEKEEEELQPFFITPFKNQSEYYQFTHYTQDINFNVLYTLCKDIFDEDKDFVEFSDKVLDHLLERSNHPQIKKGEVFIALLEGIDVGQESKVKGIGIFKLENKNKFLRFRESDIVEMAIQKGYRLKSSLDKGCVILNVQKESGYLVLTHDDAQVESEYWKKSFLDVDYIKDDAYQTKNYIHLLSDFSQQYILEEKGKKVQTEFIGNCLQVFNENETISQELLEKELLDNYGVTEEFKNYKKEYSETSALQFSEIFDVSTVALNREKRKIKTDIKLDTHIQIKLDINSPESSEDFMEQGYDEEKKMFYYKVYYNSEL</sequence>
<evidence type="ECO:0000313" key="1">
    <source>
        <dbReference type="EMBL" id="TWP27348.1"/>
    </source>
</evidence>